<organism evidence="2 3">
    <name type="scientific">Dactylosporangium siamense</name>
    <dbReference type="NCBI Taxonomy" id="685454"/>
    <lineage>
        <taxon>Bacteria</taxon>
        <taxon>Bacillati</taxon>
        <taxon>Actinomycetota</taxon>
        <taxon>Actinomycetes</taxon>
        <taxon>Micromonosporales</taxon>
        <taxon>Micromonosporaceae</taxon>
        <taxon>Dactylosporangium</taxon>
    </lineage>
</organism>
<dbReference type="GO" id="GO:0044550">
    <property type="term" value="P:secondary metabolite biosynthetic process"/>
    <property type="evidence" value="ECO:0007669"/>
    <property type="project" value="TreeGrafter"/>
</dbReference>
<dbReference type="EMBL" id="BONQ01000128">
    <property type="protein sequence ID" value="GIG50146.1"/>
    <property type="molecule type" value="Genomic_DNA"/>
</dbReference>
<dbReference type="GO" id="GO:0008610">
    <property type="term" value="P:lipid biosynthetic process"/>
    <property type="evidence" value="ECO:0007669"/>
    <property type="project" value="UniProtKB-ARBA"/>
</dbReference>
<comment type="caution">
    <text evidence="2">The sequence shown here is derived from an EMBL/GenBank/DDBJ whole genome shotgun (WGS) entry which is preliminary data.</text>
</comment>
<evidence type="ECO:0000313" key="2">
    <source>
        <dbReference type="EMBL" id="GIG50146.1"/>
    </source>
</evidence>
<dbReference type="GO" id="GO:0005737">
    <property type="term" value="C:cytoplasm"/>
    <property type="evidence" value="ECO:0007669"/>
    <property type="project" value="TreeGrafter"/>
</dbReference>
<protein>
    <recommendedName>
        <fullName evidence="1">Condensation domain-containing protein</fullName>
    </recommendedName>
</protein>
<dbReference type="Gene3D" id="3.30.559.30">
    <property type="entry name" value="Nonribosomal peptide synthetase, condensation domain"/>
    <property type="match status" value="1"/>
</dbReference>
<dbReference type="SUPFAM" id="SSF52777">
    <property type="entry name" value="CoA-dependent acyltransferases"/>
    <property type="match status" value="2"/>
</dbReference>
<dbReference type="PANTHER" id="PTHR45527:SF1">
    <property type="entry name" value="FATTY ACID SYNTHASE"/>
    <property type="match status" value="1"/>
</dbReference>
<dbReference type="RefSeq" id="WP_203851794.1">
    <property type="nucleotide sequence ID" value="NZ_BAAAVW010000014.1"/>
</dbReference>
<dbReference type="Proteomes" id="UP000660611">
    <property type="component" value="Unassembled WGS sequence"/>
</dbReference>
<dbReference type="Gene3D" id="3.30.559.10">
    <property type="entry name" value="Chloramphenicol acetyltransferase-like domain"/>
    <property type="match status" value="1"/>
</dbReference>
<reference evidence="2" key="1">
    <citation type="submission" date="2021-01" db="EMBL/GenBank/DDBJ databases">
        <title>Whole genome shotgun sequence of Dactylosporangium siamense NBRC 106093.</title>
        <authorList>
            <person name="Komaki H."/>
            <person name="Tamura T."/>
        </authorList>
    </citation>
    <scope>NUCLEOTIDE SEQUENCE</scope>
    <source>
        <strain evidence="2">NBRC 106093</strain>
    </source>
</reference>
<dbReference type="InterPro" id="IPR001242">
    <property type="entry name" value="Condensation_dom"/>
</dbReference>
<evidence type="ECO:0000313" key="3">
    <source>
        <dbReference type="Proteomes" id="UP000660611"/>
    </source>
</evidence>
<keyword evidence="3" id="KW-1185">Reference proteome</keyword>
<feature type="domain" description="Condensation" evidence="1">
    <location>
        <begin position="62"/>
        <end position="341"/>
    </location>
</feature>
<dbReference type="GO" id="GO:0043041">
    <property type="term" value="P:amino acid activation for nonribosomal peptide biosynthetic process"/>
    <property type="evidence" value="ECO:0007669"/>
    <property type="project" value="TreeGrafter"/>
</dbReference>
<dbReference type="Pfam" id="PF00668">
    <property type="entry name" value="Condensation"/>
    <property type="match status" value="1"/>
</dbReference>
<accession>A0A919PT79</accession>
<dbReference type="GO" id="GO:0031177">
    <property type="term" value="F:phosphopantetheine binding"/>
    <property type="evidence" value="ECO:0007669"/>
    <property type="project" value="TreeGrafter"/>
</dbReference>
<dbReference type="GO" id="GO:0003824">
    <property type="term" value="F:catalytic activity"/>
    <property type="evidence" value="ECO:0007669"/>
    <property type="project" value="InterPro"/>
</dbReference>
<dbReference type="InterPro" id="IPR023213">
    <property type="entry name" value="CAT-like_dom_sf"/>
</dbReference>
<dbReference type="PANTHER" id="PTHR45527">
    <property type="entry name" value="NONRIBOSOMAL PEPTIDE SYNTHETASE"/>
    <property type="match status" value="1"/>
</dbReference>
<sequence length="454" mass="49832">MIRYDQRRGEEVTVMDRVVVEFAGEGAGAGDLSWGQQDIWQAMVRQQSWLPNGAWGPLAEGTTVEDVAEQLRYMMSRFPSARTRLRFDADGKPSQVVAASGQITLEIVEAGGDDPAAVAEAVRLRLQDTEFDFAEDWPIRMAAVRSDGVLTHLVVVMCHLVADGFGTGVLLEDLATRVTTPIPSMQPLEQAAWQASASGQRQNTLALRHWDGILRGMPARRFPDTDAVARPTPRHWRGEFTSFALGPALRSVTEQTGVASAPALLAVFAVALARVTGINPVVLRPMVNNRFRPGLDRVVCMLAQYGLCQLDVAGVSFAEVLDRARRGAMTTYKHAYYHPVELDDLVRRVVAERGDDLELPCYFNDRRTADVDSSKIDASFLREAVARGTFEWTTRQDVPFEPLIVHIDDIPDAVRAIIFMDTHVVSPADGEALLRGMEAAAVEAAQDPNAPTGI</sequence>
<gene>
    <name evidence="2" type="ORF">Dsi01nite_081870</name>
</gene>
<proteinExistence type="predicted"/>
<dbReference type="AlphaFoldDB" id="A0A919PT79"/>
<evidence type="ECO:0000259" key="1">
    <source>
        <dbReference type="Pfam" id="PF00668"/>
    </source>
</evidence>
<name>A0A919PT79_9ACTN</name>